<dbReference type="OrthoDB" id="6220511at2759"/>
<dbReference type="InterPro" id="IPR035437">
    <property type="entry name" value="SNase_OB-fold_sf"/>
</dbReference>
<name>A0A8T2JNC3_9PIPI</name>
<sequence length="245" mass="28521">MLATELFNSTYDILTLLTKIYRQPDDWNISTGLAVAGIILFARSIRLTTKFTNAKDIPEKFIKKNVKLRGKLINIIGDRLEIEHVPISLPIITYFQRKWYTQGTLFIQLAGVELTENGKLWLQEQLRPSQILWFQLLNREESVLDCFILVDQGGIFSSCLNVEILRHGLGKTVNITGLQHNTAHYWKFYKRLLKAEVKAQKKGKGLWKQEIQLNKVLNKLLYTFVLQPLKQVTDLLSYFWKKNPK</sequence>
<dbReference type="SUPFAM" id="SSF50199">
    <property type="entry name" value="Staphylococcal nuclease"/>
    <property type="match status" value="1"/>
</dbReference>
<keyword evidence="2" id="KW-1185">Reference proteome</keyword>
<dbReference type="PANTHER" id="PTHR28434:SF1">
    <property type="entry name" value="PROTEIN C3ORF33"/>
    <property type="match status" value="1"/>
</dbReference>
<reference evidence="1" key="1">
    <citation type="thesis" date="2020" institute="ProQuest LLC" country="789 East Eisenhower Parkway, Ann Arbor, MI, USA">
        <title>Comparative Genomics and Chromosome Evolution.</title>
        <authorList>
            <person name="Mudd A.B."/>
        </authorList>
    </citation>
    <scope>NUCLEOTIDE SEQUENCE</scope>
    <source>
        <strain evidence="1">Female2</strain>
        <tissue evidence="1">Blood</tissue>
    </source>
</reference>
<proteinExistence type="predicted"/>
<evidence type="ECO:0000313" key="1">
    <source>
        <dbReference type="EMBL" id="KAG8445268.1"/>
    </source>
</evidence>
<dbReference type="Proteomes" id="UP000812440">
    <property type="component" value="Chromosome 5"/>
</dbReference>
<evidence type="ECO:0008006" key="3">
    <source>
        <dbReference type="Google" id="ProtNLM"/>
    </source>
</evidence>
<dbReference type="EMBL" id="JAACNH010000004">
    <property type="protein sequence ID" value="KAG8445268.1"/>
    <property type="molecule type" value="Genomic_DNA"/>
</dbReference>
<protein>
    <recommendedName>
        <fullName evidence="3">TNase-like domain-containing protein</fullName>
    </recommendedName>
</protein>
<dbReference type="PANTHER" id="PTHR28434">
    <property type="entry name" value="PROTEIN C3ORF33"/>
    <property type="match status" value="1"/>
</dbReference>
<organism evidence="1 2">
    <name type="scientific">Hymenochirus boettgeri</name>
    <name type="common">Congo dwarf clawed frog</name>
    <dbReference type="NCBI Taxonomy" id="247094"/>
    <lineage>
        <taxon>Eukaryota</taxon>
        <taxon>Metazoa</taxon>
        <taxon>Chordata</taxon>
        <taxon>Craniata</taxon>
        <taxon>Vertebrata</taxon>
        <taxon>Euteleostomi</taxon>
        <taxon>Amphibia</taxon>
        <taxon>Batrachia</taxon>
        <taxon>Anura</taxon>
        <taxon>Pipoidea</taxon>
        <taxon>Pipidae</taxon>
        <taxon>Pipinae</taxon>
        <taxon>Hymenochirus</taxon>
    </lineage>
</organism>
<gene>
    <name evidence="1" type="ORF">GDO86_010157</name>
</gene>
<dbReference type="GO" id="GO:0005615">
    <property type="term" value="C:extracellular space"/>
    <property type="evidence" value="ECO:0007669"/>
    <property type="project" value="TreeGrafter"/>
</dbReference>
<dbReference type="Gene3D" id="2.40.50.90">
    <property type="match status" value="1"/>
</dbReference>
<evidence type="ECO:0000313" key="2">
    <source>
        <dbReference type="Proteomes" id="UP000812440"/>
    </source>
</evidence>
<comment type="caution">
    <text evidence="1">The sequence shown here is derived from an EMBL/GenBank/DDBJ whole genome shotgun (WGS) entry which is preliminary data.</text>
</comment>
<dbReference type="AlphaFoldDB" id="A0A8T2JNC3"/>
<dbReference type="InterPro" id="IPR042421">
    <property type="entry name" value="C3orf33-like"/>
</dbReference>
<accession>A0A8T2JNC3</accession>